<sequence>MLNYSSFTEVPDTEGKYKINKLINYNKNNKYDCDFNTTKNLTFDHVFNEKIRNSLVGQFLDNDADFPDREIRESKMDIFFHNIMNMTTKEWEKWKVQNNFIENSLEIITQAISENLIINRKLLELKILTLRLMVSKITTIDSSLRYFKNLKNLNLGGNEITDINGDLLPRKLEMLELMSNYISNLNNLLNNPPSGLLLLGLSKNKLSTESQLQFIGDKIFYLKVLDLEDNDFNNLIDILEALKPIKTLQSLILEGNPCSTCHGYKISIVLTLPKLFYLDNNSVLSSAYIEDDCILNNDDLKMGTFFMYIYRIINFEEPERMKKIHYIYYCEIDIPVLVSESSTERQNYSRKFKSEEFEWSRFLNFKEPLLEIPADENGLKFLRDTFKSIVTVRLIEKQMSQNKTRRKESKSQRKSSISSSLLLEKTICQFKCALKNMSWSITTQDFEWSLGMDDKTLACESISLASLKYSEQGNAEKFNNNESSISSNNCDELYVSLPTMFTIQLGFGLQRYPKIEKV</sequence>
<dbReference type="EMBL" id="JACMRX010000003">
    <property type="protein sequence ID" value="KAF7993631.1"/>
    <property type="molecule type" value="Genomic_DNA"/>
</dbReference>
<dbReference type="InterPro" id="IPR032675">
    <property type="entry name" value="LRR_dom_sf"/>
</dbReference>
<keyword evidence="1" id="KW-0433">Leucine-rich repeat</keyword>
<dbReference type="Proteomes" id="UP000639338">
    <property type="component" value="Unassembled WGS sequence"/>
</dbReference>
<dbReference type="SUPFAM" id="SSF52058">
    <property type="entry name" value="L domain-like"/>
    <property type="match status" value="1"/>
</dbReference>
<keyword evidence="2" id="KW-0677">Repeat</keyword>
<gene>
    <name evidence="3" type="ORF">HCN44_010226</name>
</gene>
<dbReference type="PANTHER" id="PTHR15454">
    <property type="entry name" value="NISCHARIN RELATED"/>
    <property type="match status" value="1"/>
</dbReference>
<proteinExistence type="predicted"/>
<protein>
    <submittedName>
        <fullName evidence="3">Uncharacterized protein</fullName>
    </submittedName>
</protein>
<dbReference type="PROSITE" id="PS51450">
    <property type="entry name" value="LRR"/>
    <property type="match status" value="2"/>
</dbReference>
<name>A0A834XZC4_APHGI</name>
<dbReference type="InterPro" id="IPR001611">
    <property type="entry name" value="Leu-rich_rpt"/>
</dbReference>
<organism evidence="3 4">
    <name type="scientific">Aphidius gifuensis</name>
    <name type="common">Parasitoid wasp</name>
    <dbReference type="NCBI Taxonomy" id="684658"/>
    <lineage>
        <taxon>Eukaryota</taxon>
        <taxon>Metazoa</taxon>
        <taxon>Ecdysozoa</taxon>
        <taxon>Arthropoda</taxon>
        <taxon>Hexapoda</taxon>
        <taxon>Insecta</taxon>
        <taxon>Pterygota</taxon>
        <taxon>Neoptera</taxon>
        <taxon>Endopterygota</taxon>
        <taxon>Hymenoptera</taxon>
        <taxon>Apocrita</taxon>
        <taxon>Ichneumonoidea</taxon>
        <taxon>Braconidae</taxon>
        <taxon>Aphidiinae</taxon>
        <taxon>Aphidius</taxon>
    </lineage>
</organism>
<reference evidence="3 4" key="1">
    <citation type="submission" date="2020-08" db="EMBL/GenBank/DDBJ databases">
        <title>Aphidius gifuensis genome sequencing and assembly.</title>
        <authorList>
            <person name="Du Z."/>
        </authorList>
    </citation>
    <scope>NUCLEOTIDE SEQUENCE [LARGE SCALE GENOMIC DNA]</scope>
    <source>
        <strain evidence="3">YNYX2018</strain>
        <tissue evidence="3">Adults</tissue>
    </source>
</reference>
<evidence type="ECO:0000256" key="2">
    <source>
        <dbReference type="ARBA" id="ARBA00022737"/>
    </source>
</evidence>
<dbReference type="GO" id="GO:0005737">
    <property type="term" value="C:cytoplasm"/>
    <property type="evidence" value="ECO:0007669"/>
    <property type="project" value="TreeGrafter"/>
</dbReference>
<comment type="caution">
    <text evidence="3">The sequence shown here is derived from an EMBL/GenBank/DDBJ whole genome shotgun (WGS) entry which is preliminary data.</text>
</comment>
<dbReference type="Gene3D" id="3.80.10.10">
    <property type="entry name" value="Ribonuclease Inhibitor"/>
    <property type="match status" value="2"/>
</dbReference>
<keyword evidence="4" id="KW-1185">Reference proteome</keyword>
<dbReference type="AlphaFoldDB" id="A0A834XZC4"/>
<dbReference type="PANTHER" id="PTHR15454:SF19">
    <property type="entry name" value="LEUCINE-RICH REPEAT-CONTAINING PROTEIN 51"/>
    <property type="match status" value="1"/>
</dbReference>
<dbReference type="OrthoDB" id="676979at2759"/>
<evidence type="ECO:0000256" key="1">
    <source>
        <dbReference type="ARBA" id="ARBA00022614"/>
    </source>
</evidence>
<accession>A0A834XZC4</accession>
<evidence type="ECO:0000313" key="4">
    <source>
        <dbReference type="Proteomes" id="UP000639338"/>
    </source>
</evidence>
<evidence type="ECO:0000313" key="3">
    <source>
        <dbReference type="EMBL" id="KAF7993631.1"/>
    </source>
</evidence>